<dbReference type="InterPro" id="IPR045052">
    <property type="entry name" value="Copine"/>
</dbReference>
<evidence type="ECO:0000259" key="5">
    <source>
        <dbReference type="PROSITE" id="PS50004"/>
    </source>
</evidence>
<dbReference type="InterPro" id="IPR036465">
    <property type="entry name" value="vWFA_dom_sf"/>
</dbReference>
<evidence type="ECO:0000256" key="4">
    <source>
        <dbReference type="ARBA" id="ARBA00022837"/>
    </source>
</evidence>
<dbReference type="Pfam" id="PF00168">
    <property type="entry name" value="C2"/>
    <property type="match status" value="2"/>
</dbReference>
<evidence type="ECO:0000256" key="1">
    <source>
        <dbReference type="ARBA" id="ARBA00009048"/>
    </source>
</evidence>
<reference evidence="6" key="1">
    <citation type="submission" date="2025-05" db="UniProtKB">
        <authorList>
            <consortium name="Ensembl"/>
        </authorList>
    </citation>
    <scope>IDENTIFICATION</scope>
</reference>
<dbReference type="InterPro" id="IPR035892">
    <property type="entry name" value="C2_domain_sf"/>
</dbReference>
<organism evidence="6 7">
    <name type="scientific">Cyprinus carpio</name>
    <name type="common">Common carp</name>
    <dbReference type="NCBI Taxonomy" id="7962"/>
    <lineage>
        <taxon>Eukaryota</taxon>
        <taxon>Metazoa</taxon>
        <taxon>Chordata</taxon>
        <taxon>Craniata</taxon>
        <taxon>Vertebrata</taxon>
        <taxon>Euteleostomi</taxon>
        <taxon>Actinopterygii</taxon>
        <taxon>Neopterygii</taxon>
        <taxon>Teleostei</taxon>
        <taxon>Ostariophysi</taxon>
        <taxon>Cypriniformes</taxon>
        <taxon>Cyprinidae</taxon>
        <taxon>Cyprininae</taxon>
        <taxon>Cyprinus</taxon>
    </lineage>
</organism>
<dbReference type="FunFam" id="2.60.40.150:FF:000013">
    <property type="entry name" value="copine-9 isoform X1"/>
    <property type="match status" value="1"/>
</dbReference>
<dbReference type="SUPFAM" id="SSF53300">
    <property type="entry name" value="vWA-like"/>
    <property type="match status" value="1"/>
</dbReference>
<dbReference type="InterPro" id="IPR037768">
    <property type="entry name" value="C2B_Copine"/>
</dbReference>
<dbReference type="PROSITE" id="PS50004">
    <property type="entry name" value="C2"/>
    <property type="match status" value="1"/>
</dbReference>
<feature type="domain" description="C2" evidence="5">
    <location>
        <begin position="111"/>
        <end position="234"/>
    </location>
</feature>
<evidence type="ECO:0000256" key="3">
    <source>
        <dbReference type="ARBA" id="ARBA00022737"/>
    </source>
</evidence>
<evidence type="ECO:0000313" key="6">
    <source>
        <dbReference type="Ensembl" id="ENSCCRP00015033620.1"/>
    </source>
</evidence>
<evidence type="ECO:0000256" key="2">
    <source>
        <dbReference type="ARBA" id="ARBA00022723"/>
    </source>
</evidence>
<dbReference type="PANTHER" id="PTHR10857:SF112">
    <property type="entry name" value="COPINE-9"/>
    <property type="match status" value="1"/>
</dbReference>
<sequence>ISNSRGAAMASIGEFDPLNSSVPATKIEITVSLVVLYVQGIGTKEWREFGRTEVIDNTLNPDFVRKFVLDYFFEEKQNLRFDVYNVDSRSSNISNLKPFIYLFSRGIPGKKCGNIIFTAEELSNCRDIATMQLCANKLDKKDFFGKSDPFLVFYRSNEDGTFTICHKTEVIKNTLNPVWQPFTIPVRALCNGDYDRTVKVDVYDWDRDGSHDFIGEFTTSYRELSRGQSQFNVYEVLNPKKKGRKKKYVNSGTVTLLSFKVESEYTFVDFIRGNPSQPTSLHYMNPYQLNAYAMALKAVGEIIQDYDSDKLFPAYGFGAKLPPDGKISHAFPLNSDCENANCVGIEGVLEAYYDCLRKVQLYGPTNFAPVINQVAQCASEVTDGSQYFVLLIITDGVISDMVQTREAVVTAASLPMSVIIVGVGPAEFDAMEELDGDEVRVSSRGRVAERDIVQFVPFRDYIDRSGNQVLSMARLAKDVLAEIPDQLLSFMKSRGIEPRPALCPSPTPQINVHL</sequence>
<dbReference type="GO" id="GO:0071277">
    <property type="term" value="P:cellular response to calcium ion"/>
    <property type="evidence" value="ECO:0007669"/>
    <property type="project" value="TreeGrafter"/>
</dbReference>
<dbReference type="AlphaFoldDB" id="A0A8C1U831"/>
<dbReference type="Proteomes" id="UP000694700">
    <property type="component" value="Unplaced"/>
</dbReference>
<dbReference type="Pfam" id="PF07002">
    <property type="entry name" value="Copine"/>
    <property type="match status" value="1"/>
</dbReference>
<keyword evidence="4" id="KW-0106">Calcium</keyword>
<proteinExistence type="inferred from homology"/>
<dbReference type="SUPFAM" id="SSF49562">
    <property type="entry name" value="C2 domain (Calcium/lipid-binding domain, CaLB)"/>
    <property type="match status" value="2"/>
</dbReference>
<dbReference type="Ensembl" id="ENSCCRT00015034785.1">
    <property type="protein sequence ID" value="ENSCCRP00015033620.1"/>
    <property type="gene ID" value="ENSCCRG00015013985.1"/>
</dbReference>
<dbReference type="InterPro" id="IPR010734">
    <property type="entry name" value="Copine_C"/>
</dbReference>
<name>A0A8C1U831_CYPCA</name>
<keyword evidence="2" id="KW-0479">Metal-binding</keyword>
<evidence type="ECO:0000313" key="7">
    <source>
        <dbReference type="Proteomes" id="UP000694700"/>
    </source>
</evidence>
<keyword evidence="3" id="KW-0677">Repeat</keyword>
<dbReference type="CDD" id="cd04048">
    <property type="entry name" value="C2A_Copine"/>
    <property type="match status" value="1"/>
</dbReference>
<dbReference type="GO" id="GO:0005886">
    <property type="term" value="C:plasma membrane"/>
    <property type="evidence" value="ECO:0007669"/>
    <property type="project" value="TreeGrafter"/>
</dbReference>
<dbReference type="GO" id="GO:0005544">
    <property type="term" value="F:calcium-dependent phospholipid binding"/>
    <property type="evidence" value="ECO:0007669"/>
    <property type="project" value="InterPro"/>
</dbReference>
<dbReference type="Ensembl" id="ENSCCRT00020033236.1">
    <property type="protein sequence ID" value="ENSCCRP00020030368.1"/>
    <property type="gene ID" value="ENSCCRG00020013674.1"/>
</dbReference>
<accession>A0A8C1U831</accession>
<protein>
    <submittedName>
        <fullName evidence="6">Copine family member IX</fullName>
    </submittedName>
</protein>
<dbReference type="GO" id="GO:0046872">
    <property type="term" value="F:metal ion binding"/>
    <property type="evidence" value="ECO:0007669"/>
    <property type="project" value="UniProtKB-KW"/>
</dbReference>
<dbReference type="PANTHER" id="PTHR10857">
    <property type="entry name" value="COPINE"/>
    <property type="match status" value="1"/>
</dbReference>
<comment type="similarity">
    <text evidence="1">Belongs to the copine family.</text>
</comment>
<dbReference type="Proteomes" id="UP000694701">
    <property type="component" value="Unplaced"/>
</dbReference>
<dbReference type="InterPro" id="IPR000008">
    <property type="entry name" value="C2_dom"/>
</dbReference>
<dbReference type="CDD" id="cd04047">
    <property type="entry name" value="C2B_Copine"/>
    <property type="match status" value="1"/>
</dbReference>
<dbReference type="SMART" id="SM00239">
    <property type="entry name" value="C2"/>
    <property type="match status" value="1"/>
</dbReference>
<dbReference type="Gene3D" id="2.60.40.150">
    <property type="entry name" value="C2 domain"/>
    <property type="match status" value="2"/>
</dbReference>